<comment type="similarity">
    <text evidence="1">Belongs to the GST superfamily.</text>
</comment>
<gene>
    <name evidence="4" type="ORF">PV09_05249</name>
</gene>
<dbReference type="CDD" id="cd03046">
    <property type="entry name" value="GST_N_GTT1_like"/>
    <property type="match status" value="1"/>
</dbReference>
<dbReference type="RefSeq" id="XP_016213351.1">
    <property type="nucleotide sequence ID" value="XM_016358732.1"/>
</dbReference>
<dbReference type="EMBL" id="KN847544">
    <property type="protein sequence ID" value="KIW03482.1"/>
    <property type="molecule type" value="Genomic_DNA"/>
</dbReference>
<dbReference type="InParanoid" id="A0A0D1YS87"/>
<proteinExistence type="inferred from homology"/>
<dbReference type="InterPro" id="IPR036249">
    <property type="entry name" value="Thioredoxin-like_sf"/>
</dbReference>
<dbReference type="AlphaFoldDB" id="A0A0D1YS87"/>
<dbReference type="Gene3D" id="3.40.30.10">
    <property type="entry name" value="Glutaredoxin"/>
    <property type="match status" value="1"/>
</dbReference>
<dbReference type="PROSITE" id="PS50404">
    <property type="entry name" value="GST_NTER"/>
    <property type="match status" value="1"/>
</dbReference>
<evidence type="ECO:0000256" key="1">
    <source>
        <dbReference type="ARBA" id="ARBA00007409"/>
    </source>
</evidence>
<dbReference type="SFLD" id="SFLDS00019">
    <property type="entry name" value="Glutathione_Transferase_(cytos"/>
    <property type="match status" value="1"/>
</dbReference>
<feature type="domain" description="GST C-terminal" evidence="3">
    <location>
        <begin position="90"/>
        <end position="214"/>
    </location>
</feature>
<reference evidence="4 5" key="1">
    <citation type="submission" date="2015-01" db="EMBL/GenBank/DDBJ databases">
        <title>The Genome Sequence of Ochroconis gallopava CBS43764.</title>
        <authorList>
            <consortium name="The Broad Institute Genomics Platform"/>
            <person name="Cuomo C."/>
            <person name="de Hoog S."/>
            <person name="Gorbushina A."/>
            <person name="Stielow B."/>
            <person name="Teixiera M."/>
            <person name="Abouelleil A."/>
            <person name="Chapman S.B."/>
            <person name="Priest M."/>
            <person name="Young S.K."/>
            <person name="Wortman J."/>
            <person name="Nusbaum C."/>
            <person name="Birren B."/>
        </authorList>
    </citation>
    <scope>NUCLEOTIDE SEQUENCE [LARGE SCALE GENOMIC DNA]</scope>
    <source>
        <strain evidence="4 5">CBS 43764</strain>
    </source>
</reference>
<dbReference type="SUPFAM" id="SSF47616">
    <property type="entry name" value="GST C-terminal domain-like"/>
    <property type="match status" value="1"/>
</dbReference>
<sequence length="245" mass="27606">MMIVIHHLGISQSERIVWLCEELGVPYQLVKHIRDPIASPESLTSLPGNKTGKSPYIEDTDTGVSLSESCAICDYIIYRHAGGKLALQPDDIHYPDYLYWYHYANGTQQPAMMTSMFLSHVPTDAPIKQAVEQRLHAMLKHTNDRLATSKWLAGPEFTAADVMSVYGLTTQRYWGPQVSLKPYPHILRWLADCASREAYKRAMEKGDPEMECLVGAEPPNVNMFEVGGTKSDHWKKKLNEGQATL</sequence>
<evidence type="ECO:0000313" key="5">
    <source>
        <dbReference type="Proteomes" id="UP000053259"/>
    </source>
</evidence>
<evidence type="ECO:0000259" key="3">
    <source>
        <dbReference type="PROSITE" id="PS50405"/>
    </source>
</evidence>
<feature type="domain" description="GST N-terminal" evidence="2">
    <location>
        <begin position="1"/>
        <end position="84"/>
    </location>
</feature>
<keyword evidence="5" id="KW-1185">Reference proteome</keyword>
<dbReference type="PANTHER" id="PTHR44051">
    <property type="entry name" value="GLUTATHIONE S-TRANSFERASE-RELATED"/>
    <property type="match status" value="1"/>
</dbReference>
<dbReference type="InterPro" id="IPR036282">
    <property type="entry name" value="Glutathione-S-Trfase_C_sf"/>
</dbReference>
<evidence type="ECO:0000313" key="4">
    <source>
        <dbReference type="EMBL" id="KIW03482.1"/>
    </source>
</evidence>
<dbReference type="SFLD" id="SFLDG01150">
    <property type="entry name" value="Main.1:_Beta-like"/>
    <property type="match status" value="1"/>
</dbReference>
<dbReference type="SFLD" id="SFLDG00358">
    <property type="entry name" value="Main_(cytGST)"/>
    <property type="match status" value="1"/>
</dbReference>
<dbReference type="SUPFAM" id="SSF52833">
    <property type="entry name" value="Thioredoxin-like"/>
    <property type="match status" value="1"/>
</dbReference>
<dbReference type="InterPro" id="IPR010987">
    <property type="entry name" value="Glutathione-S-Trfase_C-like"/>
</dbReference>
<dbReference type="PANTHER" id="PTHR44051:SF9">
    <property type="entry name" value="GLUTATHIONE S-TRANSFERASE 1"/>
    <property type="match status" value="1"/>
</dbReference>
<evidence type="ECO:0008006" key="6">
    <source>
        <dbReference type="Google" id="ProtNLM"/>
    </source>
</evidence>
<dbReference type="InterPro" id="IPR004045">
    <property type="entry name" value="Glutathione_S-Trfase_N"/>
</dbReference>
<dbReference type="Pfam" id="PF13417">
    <property type="entry name" value="GST_N_3"/>
    <property type="match status" value="1"/>
</dbReference>
<dbReference type="OrthoDB" id="2309723at2759"/>
<evidence type="ECO:0000259" key="2">
    <source>
        <dbReference type="PROSITE" id="PS50404"/>
    </source>
</evidence>
<dbReference type="InterPro" id="IPR040079">
    <property type="entry name" value="Glutathione_S-Trfase"/>
</dbReference>
<dbReference type="Proteomes" id="UP000053259">
    <property type="component" value="Unassembled WGS sequence"/>
</dbReference>
<protein>
    <recommendedName>
        <fullName evidence="6">Glutathione S-transferase</fullName>
    </recommendedName>
</protein>
<dbReference type="InterPro" id="IPR004046">
    <property type="entry name" value="GST_C"/>
</dbReference>
<name>A0A0D1YS87_9PEZI</name>
<dbReference type="HOGENOM" id="CLU_011226_15_4_1"/>
<dbReference type="Gene3D" id="1.20.1050.10">
    <property type="match status" value="1"/>
</dbReference>
<organism evidence="4 5">
    <name type="scientific">Verruconis gallopava</name>
    <dbReference type="NCBI Taxonomy" id="253628"/>
    <lineage>
        <taxon>Eukaryota</taxon>
        <taxon>Fungi</taxon>
        <taxon>Dikarya</taxon>
        <taxon>Ascomycota</taxon>
        <taxon>Pezizomycotina</taxon>
        <taxon>Dothideomycetes</taxon>
        <taxon>Pleosporomycetidae</taxon>
        <taxon>Venturiales</taxon>
        <taxon>Sympoventuriaceae</taxon>
        <taxon>Verruconis</taxon>
    </lineage>
</organism>
<dbReference type="STRING" id="253628.A0A0D1YS87"/>
<dbReference type="VEuPathDB" id="FungiDB:PV09_05249"/>
<dbReference type="GeneID" id="27313222"/>
<accession>A0A0D1YS87</accession>
<dbReference type="Pfam" id="PF00043">
    <property type="entry name" value="GST_C"/>
    <property type="match status" value="1"/>
</dbReference>
<dbReference type="PROSITE" id="PS50405">
    <property type="entry name" value="GST_CTER"/>
    <property type="match status" value="1"/>
</dbReference>